<dbReference type="Proteomes" id="UP000078316">
    <property type="component" value="Unassembled WGS sequence"/>
</dbReference>
<dbReference type="InterPro" id="IPR050812">
    <property type="entry name" value="Preph/Arog_dehydrog"/>
</dbReference>
<dbReference type="GO" id="GO:0006571">
    <property type="term" value="P:tyrosine biosynthetic process"/>
    <property type="evidence" value="ECO:0007669"/>
    <property type="project" value="TreeGrafter"/>
</dbReference>
<evidence type="ECO:0000313" key="5">
    <source>
        <dbReference type="Proteomes" id="UP000078316"/>
    </source>
</evidence>
<dbReference type="PANTHER" id="PTHR21363">
    <property type="entry name" value="PREPHENATE DEHYDROGENASE"/>
    <property type="match status" value="1"/>
</dbReference>
<evidence type="ECO:0000313" key="4">
    <source>
        <dbReference type="EMBL" id="OAS18919.1"/>
    </source>
</evidence>
<sequence>MSARRETHTRAPHGDGASAPRKVAVVGLGEVGTVFAQALRRGGVAVEATSRASPRAARAAAELGLPLVPLAQAVAGADIVLLTVTGESMPAVTAALLPHLAPGTLVADCTAAAPLQVREAAERVGPGFVDVAIMGAVSLHGAGTPLLAAGPEAGRLADALNPLGFRIEARPAARVGDASALKLLRSVFTKGLDAVVVEAMLGAERLGLRADLVGLLADYDRAPLANHIAMYLRTHPTHAGRRLVEMEEAAGQLDALGVPSLTTRAAIARYRRTVALAGTAPLPDGALDADAGIAWLARAERSGTEGGND</sequence>
<dbReference type="Pfam" id="PF03446">
    <property type="entry name" value="NAD_binding_2"/>
    <property type="match status" value="1"/>
</dbReference>
<dbReference type="RefSeq" id="WP_053082622.1">
    <property type="nucleotide sequence ID" value="NZ_LWHQ01000056.1"/>
</dbReference>
<dbReference type="InterPro" id="IPR036291">
    <property type="entry name" value="NAD(P)-bd_dom_sf"/>
</dbReference>
<dbReference type="SUPFAM" id="SSF51735">
    <property type="entry name" value="NAD(P)-binding Rossmann-fold domains"/>
    <property type="match status" value="1"/>
</dbReference>
<dbReference type="SUPFAM" id="SSF48179">
    <property type="entry name" value="6-phosphogluconate dehydrogenase C-terminal domain-like"/>
    <property type="match status" value="1"/>
</dbReference>
<protein>
    <recommendedName>
        <fullName evidence="6">6-phosphogluconate dehydrogenase</fullName>
    </recommendedName>
</protein>
<dbReference type="STRING" id="427683.A5481_25545"/>
<dbReference type="Pfam" id="PF09130">
    <property type="entry name" value="DUF1932"/>
    <property type="match status" value="1"/>
</dbReference>
<dbReference type="InterPro" id="IPR015814">
    <property type="entry name" value="Pgluconate_DH_NAD-bd_C"/>
</dbReference>
<keyword evidence="1" id="KW-0560">Oxidoreductase</keyword>
<dbReference type="EMBL" id="LWHQ01000056">
    <property type="protein sequence ID" value="OAS18919.1"/>
    <property type="molecule type" value="Genomic_DNA"/>
</dbReference>
<comment type="caution">
    <text evidence="4">The sequence shown here is derived from an EMBL/GenBank/DDBJ whole genome shotgun (WGS) entry which is preliminary data.</text>
</comment>
<name>A0A179S146_9HYPH</name>
<evidence type="ECO:0000259" key="3">
    <source>
        <dbReference type="Pfam" id="PF09130"/>
    </source>
</evidence>
<dbReference type="Gene3D" id="3.40.50.720">
    <property type="entry name" value="NAD(P)-binding Rossmann-like Domain"/>
    <property type="match status" value="1"/>
</dbReference>
<proteinExistence type="predicted"/>
<organism evidence="4 5">
    <name type="scientific">Methylobacterium platani</name>
    <dbReference type="NCBI Taxonomy" id="427683"/>
    <lineage>
        <taxon>Bacteria</taxon>
        <taxon>Pseudomonadati</taxon>
        <taxon>Pseudomonadota</taxon>
        <taxon>Alphaproteobacteria</taxon>
        <taxon>Hyphomicrobiales</taxon>
        <taxon>Methylobacteriaceae</taxon>
        <taxon>Methylobacterium</taxon>
    </lineage>
</organism>
<dbReference type="Gene3D" id="1.10.1040.10">
    <property type="entry name" value="N-(1-d-carboxylethyl)-l-norvaline Dehydrogenase, domain 2"/>
    <property type="match status" value="1"/>
</dbReference>
<dbReference type="InterPro" id="IPR008927">
    <property type="entry name" value="6-PGluconate_DH-like_C_sf"/>
</dbReference>
<dbReference type="GO" id="GO:0050661">
    <property type="term" value="F:NADP binding"/>
    <property type="evidence" value="ECO:0007669"/>
    <property type="project" value="InterPro"/>
</dbReference>
<feature type="domain" description="Phosphogluconate dehydrogenase NAD-binding putative C-terminal" evidence="3">
    <location>
        <begin position="203"/>
        <end position="272"/>
    </location>
</feature>
<evidence type="ECO:0000259" key="2">
    <source>
        <dbReference type="Pfam" id="PF03446"/>
    </source>
</evidence>
<dbReference type="AlphaFoldDB" id="A0A179S146"/>
<dbReference type="InterPro" id="IPR006115">
    <property type="entry name" value="6PGDH_NADP-bd"/>
</dbReference>
<dbReference type="GO" id="GO:0070403">
    <property type="term" value="F:NAD+ binding"/>
    <property type="evidence" value="ECO:0007669"/>
    <property type="project" value="TreeGrafter"/>
</dbReference>
<dbReference type="PANTHER" id="PTHR21363:SF0">
    <property type="entry name" value="PREPHENATE DEHYDROGENASE [NADP(+)]"/>
    <property type="match status" value="1"/>
</dbReference>
<dbReference type="GO" id="GO:0008977">
    <property type="term" value="F:prephenate dehydrogenase (NAD+) activity"/>
    <property type="evidence" value="ECO:0007669"/>
    <property type="project" value="TreeGrafter"/>
</dbReference>
<accession>A0A179S146</accession>
<evidence type="ECO:0000256" key="1">
    <source>
        <dbReference type="ARBA" id="ARBA00023002"/>
    </source>
</evidence>
<evidence type="ECO:0008006" key="6">
    <source>
        <dbReference type="Google" id="ProtNLM"/>
    </source>
</evidence>
<feature type="domain" description="6-phosphogluconate dehydrogenase NADP-binding" evidence="2">
    <location>
        <begin position="22"/>
        <end position="153"/>
    </location>
</feature>
<dbReference type="InterPro" id="IPR013328">
    <property type="entry name" value="6PGD_dom2"/>
</dbReference>
<dbReference type="OrthoDB" id="4333at2"/>
<gene>
    <name evidence="4" type="ORF">A5481_25545</name>
</gene>
<reference evidence="4 5" key="1">
    <citation type="submission" date="2016-04" db="EMBL/GenBank/DDBJ databases">
        <authorList>
            <person name="Evans L.H."/>
            <person name="Alamgir A."/>
            <person name="Owens N."/>
            <person name="Weber N.D."/>
            <person name="Virtaneva K."/>
            <person name="Barbian K."/>
            <person name="Babar A."/>
            <person name="Rosenke K."/>
        </authorList>
    </citation>
    <scope>NUCLEOTIDE SEQUENCE [LARGE SCALE GENOMIC DNA]</scope>
    <source>
        <strain evidence="4 5">PMB02</strain>
    </source>
</reference>